<dbReference type="InterPro" id="IPR000644">
    <property type="entry name" value="CBS_dom"/>
</dbReference>
<dbReference type="InterPro" id="IPR000160">
    <property type="entry name" value="GGDEF_dom"/>
</dbReference>
<evidence type="ECO:0000259" key="2">
    <source>
        <dbReference type="PROSITE" id="PS50112"/>
    </source>
</evidence>
<dbReference type="InterPro" id="IPR052155">
    <property type="entry name" value="Biofilm_reg_signaling"/>
</dbReference>
<dbReference type="InterPro" id="IPR001633">
    <property type="entry name" value="EAL_dom"/>
</dbReference>
<dbReference type="PROSITE" id="PS50887">
    <property type="entry name" value="GGDEF"/>
    <property type="match status" value="1"/>
</dbReference>
<dbReference type="InterPro" id="IPR035965">
    <property type="entry name" value="PAS-like_dom_sf"/>
</dbReference>
<feature type="domain" description="CBS" evidence="6">
    <location>
        <begin position="16"/>
        <end position="72"/>
    </location>
</feature>
<name>A0A1H4A6D0_9GAMM</name>
<gene>
    <name evidence="7" type="ORF">SAMN02745729_102292</name>
</gene>
<dbReference type="Proteomes" id="UP000242469">
    <property type="component" value="Unassembled WGS sequence"/>
</dbReference>
<dbReference type="InterPro" id="IPR000014">
    <property type="entry name" value="PAS"/>
</dbReference>
<dbReference type="Gene3D" id="3.30.70.270">
    <property type="match status" value="1"/>
</dbReference>
<feature type="domain" description="EAL" evidence="4">
    <location>
        <begin position="582"/>
        <end position="835"/>
    </location>
</feature>
<dbReference type="CDD" id="cd01948">
    <property type="entry name" value="EAL"/>
    <property type="match status" value="1"/>
</dbReference>
<dbReference type="Gene3D" id="3.10.580.10">
    <property type="entry name" value="CBS-domain"/>
    <property type="match status" value="2"/>
</dbReference>
<dbReference type="InterPro" id="IPR001610">
    <property type="entry name" value="PAC"/>
</dbReference>
<sequence length="848" mass="95023">MNTHLRHLPAIKVAAISQAEIISIELGAPLSQAVTLMAQHHIGSVLVEDGARPVGLLTRSRAMQLVLQQGSSNTLIEASMLAPVLQVDANLSVDELGLEFISQSAAHAVVVGMAGQWVGIVSQSDVVNSQGLEHDLFLKSLEEITNFNVLRLSPDCSLRRAIERLRSVNYTAMLVGDDAQGWQIMTETDVIRLLAEAVDLDQPLAGLALPSLISVDSRLSLYNVRRYFREHNCRHIGVKDHNETVIGLASYGDILRSVELDYIYRLRELLHDKSRALQQSQHNLRLIERVINASREGIVITDGTGHIQSVNPAFTAITGYEAWEALGRNPSMLSSGRHDRQFYRQLWQTLEQEGRWQGEIWNRRKDGSIYPEWLSITAIENDDGQITQYAAIFHDLTEAKRSEARMQQLSWFDSVTGLANRRLFHDRLQMALGFAREQQRSLALLALDLDMFKQINDRFGHSGGDQVLKQIAERIESALQECGTAARPSGDEFYILLTELKDETCITACLDRISRALSLPILIENREIRVLGSIGVAVFPADANEPGELVRAAEVALEHSKERGRNNICFFSPVLHEQTLSRYRINSFLHQALEREEFTLVYQPQVCLRSGTLLGVEALIRWDSPELGRVAPDDFIPVAEDTGLIESIGAWVLDQSARDAADWLAQGLVLKMSVNFSARQFQRTEVADQVLRALQTYRLPADQFVVELTETSFLHSAERTEHEICRLRNQGVRIAIDDFGTGYSSLSYIRQMSLDMLKIDRSFVSGVQAGSTDARLVQAMIDMSHAMELIVVAEGIENEQDLRVLHELGCDQAQGYHIARPMRAEELVKWAEHYQANALLSPDDSAQL</sequence>
<dbReference type="SMART" id="SM00091">
    <property type="entry name" value="PAS"/>
    <property type="match status" value="1"/>
</dbReference>
<dbReference type="Gene3D" id="3.30.450.20">
    <property type="entry name" value="PAS domain"/>
    <property type="match status" value="1"/>
</dbReference>
<dbReference type="SMART" id="SM00086">
    <property type="entry name" value="PAC"/>
    <property type="match status" value="1"/>
</dbReference>
<dbReference type="Pfam" id="PF13426">
    <property type="entry name" value="PAS_9"/>
    <property type="match status" value="1"/>
</dbReference>
<dbReference type="Gene3D" id="3.20.20.450">
    <property type="entry name" value="EAL domain"/>
    <property type="match status" value="1"/>
</dbReference>
<evidence type="ECO:0000256" key="1">
    <source>
        <dbReference type="PROSITE-ProRule" id="PRU00703"/>
    </source>
</evidence>
<dbReference type="InterPro" id="IPR029787">
    <property type="entry name" value="Nucleotide_cyclase"/>
</dbReference>
<dbReference type="SMART" id="SM00052">
    <property type="entry name" value="EAL"/>
    <property type="match status" value="1"/>
</dbReference>
<dbReference type="NCBIfam" id="TIGR00229">
    <property type="entry name" value="sensory_box"/>
    <property type="match status" value="1"/>
</dbReference>
<dbReference type="SMART" id="SM00267">
    <property type="entry name" value="GGDEF"/>
    <property type="match status" value="1"/>
</dbReference>
<protein>
    <submittedName>
        <fullName evidence="7">PAS domain S-box-containing protein/diguanylate cyclase (GGDEF) domain-containing protein</fullName>
    </submittedName>
</protein>
<dbReference type="SUPFAM" id="SSF54631">
    <property type="entry name" value="CBS-domain pair"/>
    <property type="match status" value="2"/>
</dbReference>
<dbReference type="PANTHER" id="PTHR44757">
    <property type="entry name" value="DIGUANYLATE CYCLASE DGCP"/>
    <property type="match status" value="1"/>
</dbReference>
<dbReference type="InterPro" id="IPR043128">
    <property type="entry name" value="Rev_trsase/Diguanyl_cyclase"/>
</dbReference>
<dbReference type="InterPro" id="IPR046342">
    <property type="entry name" value="CBS_dom_sf"/>
</dbReference>
<dbReference type="CDD" id="cd01949">
    <property type="entry name" value="GGDEF"/>
    <property type="match status" value="1"/>
</dbReference>
<organism evidence="7 8">
    <name type="scientific">Marinobacterium iners DSM 11526</name>
    <dbReference type="NCBI Taxonomy" id="1122198"/>
    <lineage>
        <taxon>Bacteria</taxon>
        <taxon>Pseudomonadati</taxon>
        <taxon>Pseudomonadota</taxon>
        <taxon>Gammaproteobacteria</taxon>
        <taxon>Oceanospirillales</taxon>
        <taxon>Oceanospirillaceae</taxon>
        <taxon>Marinobacterium</taxon>
    </lineage>
</organism>
<evidence type="ECO:0000313" key="8">
    <source>
        <dbReference type="Proteomes" id="UP000242469"/>
    </source>
</evidence>
<accession>A0A1H4A6D0</accession>
<evidence type="ECO:0000259" key="5">
    <source>
        <dbReference type="PROSITE" id="PS50887"/>
    </source>
</evidence>
<evidence type="ECO:0000259" key="6">
    <source>
        <dbReference type="PROSITE" id="PS51371"/>
    </source>
</evidence>
<dbReference type="PANTHER" id="PTHR44757:SF2">
    <property type="entry name" value="BIOFILM ARCHITECTURE MAINTENANCE PROTEIN MBAA"/>
    <property type="match status" value="1"/>
</dbReference>
<evidence type="ECO:0000313" key="7">
    <source>
        <dbReference type="EMBL" id="SEA31535.1"/>
    </source>
</evidence>
<reference evidence="8" key="1">
    <citation type="submission" date="2016-10" db="EMBL/GenBank/DDBJ databases">
        <authorList>
            <person name="Varghese N."/>
            <person name="Submissions S."/>
        </authorList>
    </citation>
    <scope>NUCLEOTIDE SEQUENCE [LARGE SCALE GENOMIC DNA]</scope>
    <source>
        <strain evidence="8">DSM 11526</strain>
    </source>
</reference>
<dbReference type="InterPro" id="IPR000700">
    <property type="entry name" value="PAS-assoc_C"/>
</dbReference>
<dbReference type="PROSITE" id="PS50113">
    <property type="entry name" value="PAC"/>
    <property type="match status" value="1"/>
</dbReference>
<dbReference type="SUPFAM" id="SSF55785">
    <property type="entry name" value="PYP-like sensor domain (PAS domain)"/>
    <property type="match status" value="1"/>
</dbReference>
<keyword evidence="8" id="KW-1185">Reference proteome</keyword>
<dbReference type="PROSITE" id="PS51371">
    <property type="entry name" value="CBS"/>
    <property type="match status" value="1"/>
</dbReference>
<dbReference type="NCBIfam" id="TIGR00254">
    <property type="entry name" value="GGDEF"/>
    <property type="match status" value="1"/>
</dbReference>
<evidence type="ECO:0000259" key="4">
    <source>
        <dbReference type="PROSITE" id="PS50883"/>
    </source>
</evidence>
<dbReference type="OrthoDB" id="6168558at2"/>
<proteinExistence type="predicted"/>
<dbReference type="SUPFAM" id="SSF141868">
    <property type="entry name" value="EAL domain-like"/>
    <property type="match status" value="1"/>
</dbReference>
<dbReference type="Pfam" id="PF00990">
    <property type="entry name" value="GGDEF"/>
    <property type="match status" value="1"/>
</dbReference>
<keyword evidence="1" id="KW-0129">CBS domain</keyword>
<dbReference type="CDD" id="cd00130">
    <property type="entry name" value="PAS"/>
    <property type="match status" value="1"/>
</dbReference>
<dbReference type="STRING" id="1122198.SAMN02745729_102292"/>
<dbReference type="AlphaFoldDB" id="A0A1H4A6D0"/>
<dbReference type="Pfam" id="PF00571">
    <property type="entry name" value="CBS"/>
    <property type="match status" value="2"/>
</dbReference>
<dbReference type="PROSITE" id="PS50112">
    <property type="entry name" value="PAS"/>
    <property type="match status" value="1"/>
</dbReference>
<dbReference type="RefSeq" id="WP_139253882.1">
    <property type="nucleotide sequence ID" value="NZ_FNRJ01000002.1"/>
</dbReference>
<dbReference type="InterPro" id="IPR035919">
    <property type="entry name" value="EAL_sf"/>
</dbReference>
<feature type="domain" description="PAC" evidence="3">
    <location>
        <begin position="356"/>
        <end position="408"/>
    </location>
</feature>
<feature type="domain" description="GGDEF" evidence="5">
    <location>
        <begin position="440"/>
        <end position="573"/>
    </location>
</feature>
<dbReference type="PROSITE" id="PS50883">
    <property type="entry name" value="EAL"/>
    <property type="match status" value="1"/>
</dbReference>
<dbReference type="SUPFAM" id="SSF55073">
    <property type="entry name" value="Nucleotide cyclase"/>
    <property type="match status" value="1"/>
</dbReference>
<dbReference type="EMBL" id="FNRJ01000002">
    <property type="protein sequence ID" value="SEA31535.1"/>
    <property type="molecule type" value="Genomic_DNA"/>
</dbReference>
<dbReference type="SMART" id="SM00116">
    <property type="entry name" value="CBS"/>
    <property type="match status" value="4"/>
</dbReference>
<feature type="domain" description="PAS" evidence="2">
    <location>
        <begin position="283"/>
        <end position="329"/>
    </location>
</feature>
<dbReference type="Pfam" id="PF00563">
    <property type="entry name" value="EAL"/>
    <property type="match status" value="1"/>
</dbReference>
<evidence type="ECO:0000259" key="3">
    <source>
        <dbReference type="PROSITE" id="PS50113"/>
    </source>
</evidence>